<organism evidence="7 8">
    <name type="scientific">Mobilicoccus caccae</name>
    <dbReference type="NCBI Taxonomy" id="1859295"/>
    <lineage>
        <taxon>Bacteria</taxon>
        <taxon>Bacillati</taxon>
        <taxon>Actinomycetota</taxon>
        <taxon>Actinomycetes</taxon>
        <taxon>Micrococcales</taxon>
        <taxon>Dermatophilaceae</taxon>
        <taxon>Mobilicoccus</taxon>
    </lineage>
</organism>
<evidence type="ECO:0000256" key="6">
    <source>
        <dbReference type="SAM" id="Phobius"/>
    </source>
</evidence>
<protein>
    <recommendedName>
        <fullName evidence="9">MatE protein</fullName>
    </recommendedName>
</protein>
<dbReference type="Proteomes" id="UP001157126">
    <property type="component" value="Unassembled WGS sequence"/>
</dbReference>
<evidence type="ECO:0000313" key="8">
    <source>
        <dbReference type="Proteomes" id="UP001157126"/>
    </source>
</evidence>
<comment type="caution">
    <text evidence="7">The sequence shown here is derived from an EMBL/GenBank/DDBJ whole genome shotgun (WGS) entry which is preliminary data.</text>
</comment>
<comment type="subcellular location">
    <subcellularLocation>
        <location evidence="1">Membrane</location>
        <topology evidence="1">Multi-pass membrane protein</topology>
    </subcellularLocation>
</comment>
<evidence type="ECO:0000256" key="3">
    <source>
        <dbReference type="ARBA" id="ARBA00022692"/>
    </source>
</evidence>
<feature type="transmembrane region" description="Helical" evidence="6">
    <location>
        <begin position="199"/>
        <end position="221"/>
    </location>
</feature>
<dbReference type="InterPro" id="IPR002528">
    <property type="entry name" value="MATE_fam"/>
</dbReference>
<evidence type="ECO:0000256" key="4">
    <source>
        <dbReference type="ARBA" id="ARBA00022989"/>
    </source>
</evidence>
<sequence length="267" mass="27259">MYGVGLGIAGAAWGTVIAQTGMALGLATVVIRGARHHGASLRPHPRAIVLAARGGVPLLVRTVALRGVILMTTWVAAQYGEVTLAAHQVAWTVWTFLVFALDALAIAGQALIGKALGASDVARTRDLTALMTRWSVLFGIGLALVIALLAPVLPVLFTTDPAVRAALTLGLLVVAAGQPAAAYAFLLDGVLIGAGDARWLALAGTALLVAYVPVVAVLTAASGPISAAGDGVALAAIWGGFLVFMTLRAATLAYRARSDAWLVTGMR</sequence>
<feature type="transmembrane region" description="Helical" evidence="6">
    <location>
        <begin position="163"/>
        <end position="187"/>
    </location>
</feature>
<reference evidence="8" key="1">
    <citation type="journal article" date="2019" name="Int. J. Syst. Evol. Microbiol.">
        <title>The Global Catalogue of Microorganisms (GCM) 10K type strain sequencing project: providing services to taxonomists for standard genome sequencing and annotation.</title>
        <authorList>
            <consortium name="The Broad Institute Genomics Platform"/>
            <consortium name="The Broad Institute Genome Sequencing Center for Infectious Disease"/>
            <person name="Wu L."/>
            <person name="Ma J."/>
        </authorList>
    </citation>
    <scope>NUCLEOTIDE SEQUENCE [LARGE SCALE GENOMIC DNA]</scope>
    <source>
        <strain evidence="8">NBRC 113072</strain>
    </source>
</reference>
<dbReference type="PANTHER" id="PTHR42893:SF46">
    <property type="entry name" value="PROTEIN DETOXIFICATION 44, CHLOROPLASTIC"/>
    <property type="match status" value="1"/>
</dbReference>
<feature type="transmembrane region" description="Helical" evidence="6">
    <location>
        <begin position="55"/>
        <end position="77"/>
    </location>
</feature>
<feature type="transmembrane region" description="Helical" evidence="6">
    <location>
        <begin position="89"/>
        <end position="113"/>
    </location>
</feature>
<feature type="transmembrane region" description="Helical" evidence="6">
    <location>
        <begin position="227"/>
        <end position="247"/>
    </location>
</feature>
<gene>
    <name evidence="7" type="ORF">GCM10025883_38880</name>
</gene>
<name>A0ABQ6IV72_9MICO</name>
<evidence type="ECO:0000256" key="5">
    <source>
        <dbReference type="ARBA" id="ARBA00023136"/>
    </source>
</evidence>
<accession>A0ABQ6IV72</accession>
<evidence type="ECO:0000256" key="1">
    <source>
        <dbReference type="ARBA" id="ARBA00004141"/>
    </source>
</evidence>
<keyword evidence="4 6" id="KW-1133">Transmembrane helix</keyword>
<dbReference type="PANTHER" id="PTHR42893">
    <property type="entry name" value="PROTEIN DETOXIFICATION 44, CHLOROPLASTIC-RELATED"/>
    <property type="match status" value="1"/>
</dbReference>
<evidence type="ECO:0000256" key="2">
    <source>
        <dbReference type="ARBA" id="ARBA00010199"/>
    </source>
</evidence>
<dbReference type="EMBL" id="BSUO01000001">
    <property type="protein sequence ID" value="GMA41843.1"/>
    <property type="molecule type" value="Genomic_DNA"/>
</dbReference>
<feature type="transmembrane region" description="Helical" evidence="6">
    <location>
        <begin position="12"/>
        <end position="34"/>
    </location>
</feature>
<keyword evidence="5 6" id="KW-0472">Membrane</keyword>
<dbReference type="Pfam" id="PF01554">
    <property type="entry name" value="MatE"/>
    <property type="match status" value="1"/>
</dbReference>
<comment type="similarity">
    <text evidence="2">Belongs to the multi antimicrobial extrusion (MATE) (TC 2.A.66.1) family.</text>
</comment>
<proteinExistence type="inferred from homology"/>
<keyword evidence="8" id="KW-1185">Reference proteome</keyword>
<keyword evidence="3 6" id="KW-0812">Transmembrane</keyword>
<dbReference type="InterPro" id="IPR044644">
    <property type="entry name" value="DinF-like"/>
</dbReference>
<feature type="transmembrane region" description="Helical" evidence="6">
    <location>
        <begin position="134"/>
        <end position="157"/>
    </location>
</feature>
<dbReference type="RefSeq" id="WP_348536235.1">
    <property type="nucleotide sequence ID" value="NZ_BSUO01000001.1"/>
</dbReference>
<evidence type="ECO:0000313" key="7">
    <source>
        <dbReference type="EMBL" id="GMA41843.1"/>
    </source>
</evidence>
<evidence type="ECO:0008006" key="9">
    <source>
        <dbReference type="Google" id="ProtNLM"/>
    </source>
</evidence>